<sequence>MDKSLFRFRFVITVDGQKDTLVQNFVALFLKTELMKNVDQPAVARMQEEKGSKRGKSQVEQNLGKRNSKTLQPKTGAQVAEYGNTRIFKNQTGTLQLAEGK</sequence>
<keyword evidence="3" id="KW-1185">Reference proteome</keyword>
<dbReference type="AlphaFoldDB" id="A0A1D1V756"/>
<reference evidence="2 3" key="1">
    <citation type="journal article" date="2016" name="Nat. Commun.">
        <title>Extremotolerant tardigrade genome and improved radiotolerance of human cultured cells by tardigrade-unique protein.</title>
        <authorList>
            <person name="Hashimoto T."/>
            <person name="Horikawa D.D."/>
            <person name="Saito Y."/>
            <person name="Kuwahara H."/>
            <person name="Kozuka-Hata H."/>
            <person name="Shin-I T."/>
            <person name="Minakuchi Y."/>
            <person name="Ohishi K."/>
            <person name="Motoyama A."/>
            <person name="Aizu T."/>
            <person name="Enomoto A."/>
            <person name="Kondo K."/>
            <person name="Tanaka S."/>
            <person name="Hara Y."/>
            <person name="Koshikawa S."/>
            <person name="Sagara H."/>
            <person name="Miura T."/>
            <person name="Yokobori S."/>
            <person name="Miyagawa K."/>
            <person name="Suzuki Y."/>
            <person name="Kubo T."/>
            <person name="Oyama M."/>
            <person name="Kohara Y."/>
            <person name="Fujiyama A."/>
            <person name="Arakawa K."/>
            <person name="Katayama T."/>
            <person name="Toyoda A."/>
            <person name="Kunieda T."/>
        </authorList>
    </citation>
    <scope>NUCLEOTIDE SEQUENCE [LARGE SCALE GENOMIC DNA]</scope>
    <source>
        <strain evidence="2 3">YOKOZUNA-1</strain>
    </source>
</reference>
<evidence type="ECO:0000313" key="3">
    <source>
        <dbReference type="Proteomes" id="UP000186922"/>
    </source>
</evidence>
<evidence type="ECO:0000256" key="1">
    <source>
        <dbReference type="SAM" id="MobiDB-lite"/>
    </source>
</evidence>
<comment type="caution">
    <text evidence="2">The sequence shown here is derived from an EMBL/GenBank/DDBJ whole genome shotgun (WGS) entry which is preliminary data.</text>
</comment>
<name>A0A1D1V756_RAMVA</name>
<gene>
    <name evidence="2" type="primary">RvY_08788-1</name>
    <name evidence="2" type="synonym">RvY_08788.1</name>
    <name evidence="2" type="ORF">RvY_08788</name>
</gene>
<dbReference type="Proteomes" id="UP000186922">
    <property type="component" value="Unassembled WGS sequence"/>
</dbReference>
<protein>
    <submittedName>
        <fullName evidence="2">Uncharacterized protein</fullName>
    </submittedName>
</protein>
<proteinExistence type="predicted"/>
<feature type="compositionally biased region" description="Polar residues" evidence="1">
    <location>
        <begin position="58"/>
        <end position="75"/>
    </location>
</feature>
<dbReference type="EMBL" id="BDGG01000004">
    <property type="protein sequence ID" value="GAU97506.1"/>
    <property type="molecule type" value="Genomic_DNA"/>
</dbReference>
<evidence type="ECO:0000313" key="2">
    <source>
        <dbReference type="EMBL" id="GAU97506.1"/>
    </source>
</evidence>
<feature type="region of interest" description="Disordered" evidence="1">
    <location>
        <begin position="43"/>
        <end position="77"/>
    </location>
</feature>
<accession>A0A1D1V756</accession>
<organism evidence="2 3">
    <name type="scientific">Ramazzottius varieornatus</name>
    <name type="common">Water bear</name>
    <name type="synonym">Tardigrade</name>
    <dbReference type="NCBI Taxonomy" id="947166"/>
    <lineage>
        <taxon>Eukaryota</taxon>
        <taxon>Metazoa</taxon>
        <taxon>Ecdysozoa</taxon>
        <taxon>Tardigrada</taxon>
        <taxon>Eutardigrada</taxon>
        <taxon>Parachela</taxon>
        <taxon>Hypsibioidea</taxon>
        <taxon>Ramazzottiidae</taxon>
        <taxon>Ramazzottius</taxon>
    </lineage>
</organism>